<name>C0EVQ1_9FIRM</name>
<accession>C0EVQ1</accession>
<organism evidence="1 2">
    <name type="scientific">Anaerobutyricum hallii DSM 3353</name>
    <dbReference type="NCBI Taxonomy" id="411469"/>
    <lineage>
        <taxon>Bacteria</taxon>
        <taxon>Bacillati</taxon>
        <taxon>Bacillota</taxon>
        <taxon>Clostridia</taxon>
        <taxon>Lachnospirales</taxon>
        <taxon>Lachnospiraceae</taxon>
        <taxon>Anaerobutyricum</taxon>
    </lineage>
</organism>
<reference evidence="1 2" key="1">
    <citation type="submission" date="2009-01" db="EMBL/GenBank/DDBJ databases">
        <authorList>
            <person name="Fulton L."/>
            <person name="Clifton S."/>
            <person name="Fulton B."/>
            <person name="Xu J."/>
            <person name="Minx P."/>
            <person name="Pepin K.H."/>
            <person name="Johnson M."/>
            <person name="Bhonagiri V."/>
            <person name="Nash W.E."/>
            <person name="Mardis E.R."/>
            <person name="Wilson R.K."/>
        </authorList>
    </citation>
    <scope>NUCLEOTIDE SEQUENCE [LARGE SCALE GENOMIC DNA]</scope>
    <source>
        <strain evidence="1 2">DSM 3353</strain>
    </source>
</reference>
<evidence type="ECO:0000313" key="2">
    <source>
        <dbReference type="Proteomes" id="UP000003174"/>
    </source>
</evidence>
<proteinExistence type="predicted"/>
<reference evidence="1 2" key="2">
    <citation type="submission" date="2009-02" db="EMBL/GenBank/DDBJ databases">
        <title>Draft genome sequence of Eubacterium hallii (DSM 3353).</title>
        <authorList>
            <person name="Sudarsanam P."/>
            <person name="Ley R."/>
            <person name="Guruge J."/>
            <person name="Turnbaugh P.J."/>
            <person name="Mahowald M."/>
            <person name="Liep D."/>
            <person name="Gordon J."/>
        </authorList>
    </citation>
    <scope>NUCLEOTIDE SEQUENCE [LARGE SCALE GENOMIC DNA]</scope>
    <source>
        <strain evidence="1 2">DSM 3353</strain>
    </source>
</reference>
<comment type="caution">
    <text evidence="1">The sequence shown here is derived from an EMBL/GenBank/DDBJ whole genome shotgun (WGS) entry which is preliminary data.</text>
</comment>
<dbReference type="Proteomes" id="UP000003174">
    <property type="component" value="Unassembled WGS sequence"/>
</dbReference>
<protein>
    <submittedName>
        <fullName evidence="1">Uncharacterized protein</fullName>
    </submittedName>
</protein>
<dbReference type="AlphaFoldDB" id="C0EVQ1"/>
<evidence type="ECO:0000313" key="1">
    <source>
        <dbReference type="EMBL" id="EEG36671.1"/>
    </source>
</evidence>
<dbReference type="EMBL" id="ACEP01000067">
    <property type="protein sequence ID" value="EEG36671.1"/>
    <property type="molecule type" value="Genomic_DNA"/>
</dbReference>
<gene>
    <name evidence="1" type="ORF">EUBHAL_01489</name>
</gene>
<sequence length="230" mass="26161">MKRKMRNMKCRTPKLLVSFFILAIILIIAVPSTGFAAKTTVSTVKAKNGKKQSKNVTVKYRKQMNRILEATQLYYSIRLNYSMQSGETKKIKLTSLEKQNVAAGRQVLEGQSRITNFAFSQRVKELFGANARIASLSFKTYPETPKELVVRCNSNYVKLAVGEWGEDYPVYKLKSVTKQGKKWKAVFKVNMYDAYADQTQPLGKVTLTLKKNKKSSYGFNITGITLRRSK</sequence>